<dbReference type="PANTHER" id="PTHR23336">
    <property type="entry name" value="ZINC FINGER CW-TYPE COILED-COIL DOMAIN PROTEIN 3"/>
    <property type="match status" value="1"/>
</dbReference>
<dbReference type="GO" id="GO:0016887">
    <property type="term" value="F:ATP hydrolysis activity"/>
    <property type="evidence" value="ECO:0007669"/>
    <property type="project" value="InterPro"/>
</dbReference>
<dbReference type="AlphaFoldDB" id="A0A2P5WI76"/>
<dbReference type="OrthoDB" id="757982at2759"/>
<dbReference type="EMBL" id="KZ667506">
    <property type="protein sequence ID" value="PPR90780.1"/>
    <property type="molecule type" value="Genomic_DNA"/>
</dbReference>
<dbReference type="Proteomes" id="UP000239757">
    <property type="component" value="Unassembled WGS sequence"/>
</dbReference>
<gene>
    <name evidence="1" type="ORF">GOBAR_AA29900</name>
</gene>
<dbReference type="PANTHER" id="PTHR23336:SF58">
    <property type="entry name" value="PROTEIN MICRORCHIDIA 4"/>
    <property type="match status" value="1"/>
</dbReference>
<proteinExistence type="predicted"/>
<reference evidence="1 2" key="1">
    <citation type="submission" date="2015-01" db="EMBL/GenBank/DDBJ databases">
        <title>Genome of allotetraploid Gossypium barbadense reveals genomic plasticity and fiber elongation in cotton evolution.</title>
        <authorList>
            <person name="Chen X."/>
            <person name="Liu X."/>
            <person name="Zhao B."/>
            <person name="Zheng H."/>
            <person name="Hu Y."/>
            <person name="Lu G."/>
            <person name="Yang C."/>
            <person name="Chen J."/>
            <person name="Shan C."/>
            <person name="Zhang L."/>
            <person name="Zhou Y."/>
            <person name="Wang L."/>
            <person name="Guo W."/>
            <person name="Bai Y."/>
            <person name="Ruan J."/>
            <person name="Shangguan X."/>
            <person name="Mao Y."/>
            <person name="Jiang J."/>
            <person name="Zhu Y."/>
            <person name="Lei J."/>
            <person name="Kang H."/>
            <person name="Chen S."/>
            <person name="He X."/>
            <person name="Wang R."/>
            <person name="Wang Y."/>
            <person name="Chen J."/>
            <person name="Wang L."/>
            <person name="Yu S."/>
            <person name="Wang B."/>
            <person name="Wei J."/>
            <person name="Song S."/>
            <person name="Lu X."/>
            <person name="Gao Z."/>
            <person name="Gu W."/>
            <person name="Deng X."/>
            <person name="Ma D."/>
            <person name="Wang S."/>
            <person name="Liang W."/>
            <person name="Fang L."/>
            <person name="Cai C."/>
            <person name="Zhu X."/>
            <person name="Zhou B."/>
            <person name="Zhang Y."/>
            <person name="Chen Z."/>
            <person name="Xu S."/>
            <person name="Zhu R."/>
            <person name="Wang S."/>
            <person name="Zhang T."/>
            <person name="Zhao G."/>
        </authorList>
    </citation>
    <scope>NUCLEOTIDE SEQUENCE [LARGE SCALE GENOMIC DNA]</scope>
    <source>
        <strain evidence="2">cv. Xinhai21</strain>
        <tissue evidence="1">Leaf</tissue>
    </source>
</reference>
<dbReference type="Pfam" id="PF13589">
    <property type="entry name" value="HATPase_c_3"/>
    <property type="match status" value="1"/>
</dbReference>
<name>A0A2P5WI76_GOSBA</name>
<accession>A0A2P5WI76</accession>
<organism evidence="1 2">
    <name type="scientific">Gossypium barbadense</name>
    <name type="common">Sea Island cotton</name>
    <name type="synonym">Hibiscus barbadensis</name>
    <dbReference type="NCBI Taxonomy" id="3634"/>
    <lineage>
        <taxon>Eukaryota</taxon>
        <taxon>Viridiplantae</taxon>
        <taxon>Streptophyta</taxon>
        <taxon>Embryophyta</taxon>
        <taxon>Tracheophyta</taxon>
        <taxon>Spermatophyta</taxon>
        <taxon>Magnoliopsida</taxon>
        <taxon>eudicotyledons</taxon>
        <taxon>Gunneridae</taxon>
        <taxon>Pentapetalae</taxon>
        <taxon>rosids</taxon>
        <taxon>malvids</taxon>
        <taxon>Malvales</taxon>
        <taxon>Malvaceae</taxon>
        <taxon>Malvoideae</taxon>
        <taxon>Gossypium</taxon>
    </lineage>
</organism>
<sequence length="107" mass="12033">MSQNKKDDYKMLLVEDNDGGMSLDKMNQYMPLRYSLKSKMENTVGHCRNGFKTSTMRFGADVIVFSQSPGTDGKSPTMSIGVLSYTFFIETGNEDIVVPIIDFEQRG</sequence>
<dbReference type="InterPro" id="IPR045261">
    <property type="entry name" value="MORC_ATPase"/>
</dbReference>
<evidence type="ECO:0008006" key="3">
    <source>
        <dbReference type="Google" id="ProtNLM"/>
    </source>
</evidence>
<protein>
    <recommendedName>
        <fullName evidence="3">Morc S5 domain-containing protein</fullName>
    </recommendedName>
</protein>
<evidence type="ECO:0000313" key="2">
    <source>
        <dbReference type="Proteomes" id="UP000239757"/>
    </source>
</evidence>
<dbReference type="GO" id="GO:0005634">
    <property type="term" value="C:nucleus"/>
    <property type="evidence" value="ECO:0007669"/>
    <property type="project" value="TreeGrafter"/>
</dbReference>
<evidence type="ECO:0000313" key="1">
    <source>
        <dbReference type="EMBL" id="PPR90780.1"/>
    </source>
</evidence>